<evidence type="ECO:0000313" key="1">
    <source>
        <dbReference type="EMBL" id="CAG2216454.1"/>
    </source>
</evidence>
<reference evidence="1" key="1">
    <citation type="submission" date="2021-03" db="EMBL/GenBank/DDBJ databases">
        <authorList>
            <person name="Bekaert M."/>
        </authorList>
    </citation>
    <scope>NUCLEOTIDE SEQUENCE</scope>
</reference>
<protein>
    <submittedName>
        <fullName evidence="1">Uncharacterized protein</fullName>
    </submittedName>
</protein>
<keyword evidence="2" id="KW-1185">Reference proteome</keyword>
<dbReference type="SUPFAM" id="SSF63829">
    <property type="entry name" value="Calcium-dependent phosphotriesterase"/>
    <property type="match status" value="1"/>
</dbReference>
<dbReference type="EMBL" id="CAJPWZ010001483">
    <property type="protein sequence ID" value="CAG2216454.1"/>
    <property type="molecule type" value="Genomic_DNA"/>
</dbReference>
<accession>A0A8S3SD88</accession>
<organism evidence="1 2">
    <name type="scientific">Mytilus edulis</name>
    <name type="common">Blue mussel</name>
    <dbReference type="NCBI Taxonomy" id="6550"/>
    <lineage>
        <taxon>Eukaryota</taxon>
        <taxon>Metazoa</taxon>
        <taxon>Spiralia</taxon>
        <taxon>Lophotrochozoa</taxon>
        <taxon>Mollusca</taxon>
        <taxon>Bivalvia</taxon>
        <taxon>Autobranchia</taxon>
        <taxon>Pteriomorphia</taxon>
        <taxon>Mytilida</taxon>
        <taxon>Mytiloidea</taxon>
        <taxon>Mytilidae</taxon>
        <taxon>Mytilinae</taxon>
        <taxon>Mytilus</taxon>
    </lineage>
</organism>
<dbReference type="Proteomes" id="UP000683360">
    <property type="component" value="Unassembled WGS sequence"/>
</dbReference>
<sequence length="200" mass="22165">MDTFQRSFGEIPNGFGNLYLLAGIHTAGSVPELYRKLNMQGIQDQQIQPYTLGQSIYVFHHQTDLTSAVGVDDRGGHVTDIVMMDDGRLVMCLPKQKRLVICNTDGSELDGIDVQNVPWFVTAANASTVAVTLKSVQPVQTDRYPEKVNGSGDRIFYCDNYYNNQLYCNSYTDDTHHALTLPSAPMSMTTLQDGSLYVGV</sequence>
<dbReference type="AlphaFoldDB" id="A0A8S3SD88"/>
<evidence type="ECO:0000313" key="2">
    <source>
        <dbReference type="Proteomes" id="UP000683360"/>
    </source>
</evidence>
<name>A0A8S3SD88_MYTED</name>
<gene>
    <name evidence="1" type="ORF">MEDL_30182</name>
</gene>
<proteinExistence type="predicted"/>
<comment type="caution">
    <text evidence="1">The sequence shown here is derived from an EMBL/GenBank/DDBJ whole genome shotgun (WGS) entry which is preliminary data.</text>
</comment>